<feature type="binding site" evidence="5">
    <location>
        <position position="236"/>
    </location>
    <ligand>
        <name>3-dehydroquinate</name>
        <dbReference type="ChEBI" id="CHEBI:32364"/>
    </ligand>
</feature>
<feature type="binding site" evidence="5">
    <location>
        <begin position="46"/>
        <end position="48"/>
    </location>
    <ligand>
        <name>3-dehydroquinate</name>
        <dbReference type="ChEBI" id="CHEBI:32364"/>
    </ligand>
</feature>
<dbReference type="GO" id="GO:0003855">
    <property type="term" value="F:3-dehydroquinate dehydratase activity"/>
    <property type="evidence" value="ECO:0007669"/>
    <property type="project" value="UniProtKB-UniRule"/>
</dbReference>
<evidence type="ECO:0000313" key="9">
    <source>
        <dbReference type="Proteomes" id="UP000247523"/>
    </source>
</evidence>
<evidence type="ECO:0000313" key="8">
    <source>
        <dbReference type="Proteomes" id="UP000216411"/>
    </source>
</evidence>
<keyword evidence="8" id="KW-1185">Reference proteome</keyword>
<dbReference type="GO" id="GO:0008652">
    <property type="term" value="P:amino acid biosynthetic process"/>
    <property type="evidence" value="ECO:0007669"/>
    <property type="project" value="UniProtKB-KW"/>
</dbReference>
<dbReference type="InterPro" id="IPR013785">
    <property type="entry name" value="Aldolase_TIM"/>
</dbReference>
<comment type="caution">
    <text evidence="7">The sequence shown here is derived from an EMBL/GenBank/DDBJ whole genome shotgun (WGS) entry which is preliminary data.</text>
</comment>
<dbReference type="EMBL" id="QICS01000006">
    <property type="protein sequence ID" value="PXV89433.1"/>
    <property type="molecule type" value="Genomic_DNA"/>
</dbReference>
<comment type="function">
    <text evidence="5">Involved in the third step of the chorismate pathway, which leads to the biosynthesis of aromatic amino acids. Catalyzes the cis-dehydration of 3-dehydroquinate (DHQ) and introduces the first double bond of the aromatic ring to yield 3-dehydroshikimate.</text>
</comment>
<dbReference type="GO" id="GO:0009423">
    <property type="term" value="P:chorismate biosynthetic process"/>
    <property type="evidence" value="ECO:0007669"/>
    <property type="project" value="UniProtKB-UniRule"/>
</dbReference>
<evidence type="ECO:0000256" key="3">
    <source>
        <dbReference type="ARBA" id="ARBA00023239"/>
    </source>
</evidence>
<dbReference type="GO" id="GO:0009073">
    <property type="term" value="P:aromatic amino acid family biosynthetic process"/>
    <property type="evidence" value="ECO:0007669"/>
    <property type="project" value="UniProtKB-KW"/>
</dbReference>
<dbReference type="Proteomes" id="UP000216411">
    <property type="component" value="Unassembled WGS sequence"/>
</dbReference>
<feature type="active site" description="Schiff-base intermediate with substrate" evidence="5">
    <location>
        <position position="170"/>
    </location>
</feature>
<dbReference type="Proteomes" id="UP000247523">
    <property type="component" value="Unassembled WGS sequence"/>
</dbReference>
<comment type="subunit">
    <text evidence="5">Homodimer.</text>
</comment>
<keyword evidence="2 5" id="KW-0057">Aromatic amino acid biosynthesis</keyword>
<dbReference type="GO" id="GO:0046279">
    <property type="term" value="P:3,4-dihydroxybenzoate biosynthetic process"/>
    <property type="evidence" value="ECO:0007669"/>
    <property type="project" value="TreeGrafter"/>
</dbReference>
<dbReference type="OrthoDB" id="9813659at2"/>
<dbReference type="Pfam" id="PF01487">
    <property type="entry name" value="DHquinase_I"/>
    <property type="match status" value="1"/>
</dbReference>
<feature type="active site" description="Proton donor/acceptor" evidence="5">
    <location>
        <position position="143"/>
    </location>
</feature>
<dbReference type="PANTHER" id="PTHR43699:SF1">
    <property type="entry name" value="3-DEHYDROQUINATE DEHYDRATASE"/>
    <property type="match status" value="1"/>
</dbReference>
<dbReference type="AlphaFoldDB" id="A0A255IJU1"/>
<protein>
    <recommendedName>
        <fullName evidence="5">3-dehydroquinate dehydratase</fullName>
        <shortName evidence="5">3-dehydroquinase</shortName>
        <ecNumber evidence="5">4.2.1.10</ecNumber>
    </recommendedName>
    <alternativeName>
        <fullName evidence="5">Type I DHQase</fullName>
    </alternativeName>
    <alternativeName>
        <fullName evidence="5">Type I dehydroquinase</fullName>
        <shortName evidence="5">DHQ1</shortName>
    </alternativeName>
</protein>
<feature type="binding site" evidence="5">
    <location>
        <position position="82"/>
    </location>
    <ligand>
        <name>3-dehydroquinate</name>
        <dbReference type="ChEBI" id="CHEBI:32364"/>
    </ligand>
</feature>
<dbReference type="CDD" id="cd00502">
    <property type="entry name" value="DHQase_I"/>
    <property type="match status" value="1"/>
</dbReference>
<dbReference type="PANTHER" id="PTHR43699">
    <property type="entry name" value="3-DEHYDROQUINATE DEHYDRATASE"/>
    <property type="match status" value="1"/>
</dbReference>
<dbReference type="NCBIfam" id="TIGR01093">
    <property type="entry name" value="aroD"/>
    <property type="match status" value="1"/>
</dbReference>
<organism evidence="7 8">
    <name type="scientific">Lachnotalea glycerini</name>
    <dbReference type="NCBI Taxonomy" id="1763509"/>
    <lineage>
        <taxon>Bacteria</taxon>
        <taxon>Bacillati</taxon>
        <taxon>Bacillota</taxon>
        <taxon>Clostridia</taxon>
        <taxon>Lachnospirales</taxon>
        <taxon>Lachnospiraceae</taxon>
        <taxon>Lachnotalea</taxon>
    </lineage>
</organism>
<evidence type="ECO:0000256" key="2">
    <source>
        <dbReference type="ARBA" id="ARBA00023141"/>
    </source>
</evidence>
<dbReference type="InterPro" id="IPR018508">
    <property type="entry name" value="3-dehydroquinate_DH_AS"/>
</dbReference>
<comment type="pathway">
    <text evidence="5">Metabolic intermediate biosynthesis; chorismate biosynthesis; chorismate from D-erythrose 4-phosphate and phosphoenolpyruvate: step 3/7.</text>
</comment>
<comment type="similarity">
    <text evidence="5">Belongs to the type-I 3-dehydroquinase family.</text>
</comment>
<dbReference type="EMBL" id="NOKA02000004">
    <property type="protein sequence ID" value="RDY32378.1"/>
    <property type="molecule type" value="Genomic_DNA"/>
</dbReference>
<comment type="catalytic activity">
    <reaction evidence="1 5">
        <text>3-dehydroquinate = 3-dehydroshikimate + H2O</text>
        <dbReference type="Rhea" id="RHEA:21096"/>
        <dbReference type="ChEBI" id="CHEBI:15377"/>
        <dbReference type="ChEBI" id="CHEBI:16630"/>
        <dbReference type="ChEBI" id="CHEBI:32364"/>
        <dbReference type="EC" id="4.2.1.10"/>
    </reaction>
</comment>
<dbReference type="InterPro" id="IPR050146">
    <property type="entry name" value="Type-I_3-dehydroquinase"/>
</dbReference>
<evidence type="ECO:0000256" key="4">
    <source>
        <dbReference type="ARBA" id="ARBA00023270"/>
    </source>
</evidence>
<dbReference type="EC" id="4.2.1.10" evidence="5"/>
<dbReference type="Gene3D" id="3.20.20.70">
    <property type="entry name" value="Aldolase class I"/>
    <property type="match status" value="1"/>
</dbReference>
<dbReference type="RefSeq" id="WP_094376598.1">
    <property type="nucleotide sequence ID" value="NZ_NOKA02000004.1"/>
</dbReference>
<feature type="binding site" evidence="5">
    <location>
        <position position="232"/>
    </location>
    <ligand>
        <name>3-dehydroquinate</name>
        <dbReference type="ChEBI" id="CHEBI:32364"/>
    </ligand>
</feature>
<keyword evidence="3 5" id="KW-0456">Lyase</keyword>
<evidence type="ECO:0000256" key="5">
    <source>
        <dbReference type="HAMAP-Rule" id="MF_00214"/>
    </source>
</evidence>
<name>A0A255IJU1_9FIRM</name>
<proteinExistence type="inferred from homology"/>
<reference evidence="7" key="3">
    <citation type="submission" date="2018-07" db="EMBL/GenBank/DDBJ databases">
        <authorList>
            <person name="Quirk P.G."/>
            <person name="Krulwich T.A."/>
        </authorList>
    </citation>
    <scope>NUCLEOTIDE SEQUENCE</scope>
    <source>
        <strain evidence="7">CCRI-19302</strain>
    </source>
</reference>
<evidence type="ECO:0000256" key="1">
    <source>
        <dbReference type="ARBA" id="ARBA00001864"/>
    </source>
</evidence>
<feature type="binding site" evidence="5">
    <location>
        <position position="213"/>
    </location>
    <ligand>
        <name>3-dehydroquinate</name>
        <dbReference type="ChEBI" id="CHEBI:32364"/>
    </ligand>
</feature>
<keyword evidence="5" id="KW-0028">Amino-acid biosynthesis</keyword>
<reference evidence="6 9" key="2">
    <citation type="submission" date="2018-05" db="EMBL/GenBank/DDBJ databases">
        <title>Genomic Encyclopedia of Type Strains, Phase IV (KMG-IV): sequencing the most valuable type-strain genomes for metagenomic binning, comparative biology and taxonomic classification.</title>
        <authorList>
            <person name="Goeker M."/>
        </authorList>
    </citation>
    <scope>NUCLEOTIDE SEQUENCE [LARGE SCALE GENOMIC DNA]</scope>
    <source>
        <strain evidence="6 9">DSM 28816</strain>
    </source>
</reference>
<evidence type="ECO:0000313" key="7">
    <source>
        <dbReference type="EMBL" id="RDY32378.1"/>
    </source>
</evidence>
<dbReference type="SUPFAM" id="SSF51569">
    <property type="entry name" value="Aldolase"/>
    <property type="match status" value="1"/>
</dbReference>
<evidence type="ECO:0000313" key="6">
    <source>
        <dbReference type="EMBL" id="PXV89433.1"/>
    </source>
</evidence>
<reference evidence="7 8" key="1">
    <citation type="journal article" date="2017" name="Genome Announc.">
        <title>Draft Genome Sequence of a Sporulating and Motile Strain of Lachnotalea glycerini Isolated from Water in Quebec City, Canada.</title>
        <authorList>
            <person name="Maheux A.F."/>
            <person name="Boudreau D.K."/>
            <person name="Berube E."/>
            <person name="Boissinot M."/>
            <person name="Raymond F."/>
            <person name="Brodeur S."/>
            <person name="Corbeil J."/>
            <person name="Isabel S."/>
            <person name="Omar R.F."/>
            <person name="Bergeron M.G."/>
        </authorList>
    </citation>
    <scope>NUCLEOTIDE SEQUENCE [LARGE SCALE GENOMIC DNA]</scope>
    <source>
        <strain evidence="7 8">CCRI-19302</strain>
    </source>
</reference>
<accession>A0A255IJU1</accession>
<dbReference type="InterPro" id="IPR001381">
    <property type="entry name" value="DHquinase_I"/>
</dbReference>
<sequence>MNTVTVKNVVIGEGLPKICVPIVSKTRVEIIEEAKSITDIPVDIVEWRVDWFEGSNDLKQIIAVLEDLAPALNEIPLLFTFRTKREGGEKAIEAASYAALNQAVAATGLVDLVDIEIFTGDEIVKSAIEHIHASKVKVIASNHDFDKTPSKEDIVERLRKMQDLGADIAKIAVMPNNKLDVLELMAATVIMSEQYARIPIVTMSMSGIGVVSRLTGEAFGSAITFGSAKKASAPGQIPVKELDHVLQLLNRSMH</sequence>
<keyword evidence="4 5" id="KW-0704">Schiff base</keyword>
<dbReference type="HAMAP" id="MF_00214">
    <property type="entry name" value="AroD"/>
    <property type="match status" value="1"/>
</dbReference>
<dbReference type="UniPathway" id="UPA00053">
    <property type="reaction ID" value="UER00086"/>
</dbReference>
<gene>
    <name evidence="5" type="primary">aroD</name>
    <name evidence="6" type="ORF">C8E03_10684</name>
    <name evidence="7" type="ORF">CG710_005205</name>
</gene>
<comment type="caution">
    <text evidence="5">Lacks conserved residue(s) required for the propagation of feature annotation.</text>
</comment>
<dbReference type="FunFam" id="3.20.20.70:FF:000047">
    <property type="entry name" value="3-dehydroquinate dehydratase"/>
    <property type="match status" value="1"/>
</dbReference>
<dbReference type="PROSITE" id="PS01028">
    <property type="entry name" value="DEHYDROQUINASE_I"/>
    <property type="match status" value="1"/>
</dbReference>